<gene>
    <name evidence="2" type="ORF">PCAMFM013_S009g000294</name>
</gene>
<feature type="region of interest" description="Disordered" evidence="1">
    <location>
        <begin position="1"/>
        <end position="22"/>
    </location>
</feature>
<keyword evidence="3" id="KW-1185">Reference proteome</keyword>
<dbReference type="EMBL" id="HG793142">
    <property type="protein sequence ID" value="CRL23354.1"/>
    <property type="molecule type" value="Genomic_DNA"/>
</dbReference>
<evidence type="ECO:0000313" key="2">
    <source>
        <dbReference type="EMBL" id="CRL23354.1"/>
    </source>
</evidence>
<dbReference type="Proteomes" id="UP000053732">
    <property type="component" value="Unassembled WGS sequence"/>
</dbReference>
<organism evidence="2 3">
    <name type="scientific">Penicillium camemberti (strain FM 013)</name>
    <dbReference type="NCBI Taxonomy" id="1429867"/>
    <lineage>
        <taxon>Eukaryota</taxon>
        <taxon>Fungi</taxon>
        <taxon>Dikarya</taxon>
        <taxon>Ascomycota</taxon>
        <taxon>Pezizomycotina</taxon>
        <taxon>Eurotiomycetes</taxon>
        <taxon>Eurotiomycetidae</taxon>
        <taxon>Eurotiales</taxon>
        <taxon>Aspergillaceae</taxon>
        <taxon>Penicillium</taxon>
    </lineage>
</organism>
<sequence length="54" mass="5597">MLPTLQSTPPAPPAPSPPSFLFGTIKAATRPTLHSPTLDAAHCNLLLHDGLGLN</sequence>
<dbReference type="AlphaFoldDB" id="A0A0G4PAQ7"/>
<accession>A0A0G4PAQ7</accession>
<evidence type="ECO:0000256" key="1">
    <source>
        <dbReference type="SAM" id="MobiDB-lite"/>
    </source>
</evidence>
<feature type="compositionally biased region" description="Pro residues" evidence="1">
    <location>
        <begin position="9"/>
        <end position="18"/>
    </location>
</feature>
<proteinExistence type="predicted"/>
<protein>
    <submittedName>
        <fullName evidence="2">Str. FM013</fullName>
    </submittedName>
</protein>
<reference evidence="2 3" key="1">
    <citation type="journal article" date="2014" name="Nat. Commun.">
        <title>Multiple recent horizontal transfers of a large genomic region in cheese making fungi.</title>
        <authorList>
            <person name="Cheeseman K."/>
            <person name="Ropars J."/>
            <person name="Renault P."/>
            <person name="Dupont J."/>
            <person name="Gouzy J."/>
            <person name="Branca A."/>
            <person name="Abraham A.L."/>
            <person name="Ceppi M."/>
            <person name="Conseiller E."/>
            <person name="Debuchy R."/>
            <person name="Malagnac F."/>
            <person name="Goarin A."/>
            <person name="Silar P."/>
            <person name="Lacoste S."/>
            <person name="Sallet E."/>
            <person name="Bensimon A."/>
            <person name="Giraud T."/>
            <person name="Brygoo Y."/>
        </authorList>
    </citation>
    <scope>NUCLEOTIDE SEQUENCE [LARGE SCALE GENOMIC DNA]</scope>
    <source>
        <strain evidence="3">FM 013</strain>
    </source>
</reference>
<name>A0A0G4PAQ7_PENC3</name>
<evidence type="ECO:0000313" key="3">
    <source>
        <dbReference type="Proteomes" id="UP000053732"/>
    </source>
</evidence>